<sequence>MYRPNEPHGVATTTVPTARKRNRLFGSFTRPAIKTGVKKLELMNEALARVRMREIWRPEHRHRRRYADVLRDVKRRRHDYR</sequence>
<keyword evidence="2" id="KW-1185">Reference proteome</keyword>
<dbReference type="HOGENOM" id="CLU_2572180_0_0_11"/>
<protein>
    <submittedName>
        <fullName evidence="1">Uncharacterized protein</fullName>
    </submittedName>
</protein>
<accession>D3Q3W3</accession>
<dbReference type="EMBL" id="CP001778">
    <property type="protein sequence ID" value="ADD44030.1"/>
    <property type="molecule type" value="Genomic_DNA"/>
</dbReference>
<evidence type="ECO:0000313" key="2">
    <source>
        <dbReference type="Proteomes" id="UP000000844"/>
    </source>
</evidence>
<dbReference type="AlphaFoldDB" id="D3Q3W3"/>
<name>D3Q3W3_STANL</name>
<evidence type="ECO:0000313" key="1">
    <source>
        <dbReference type="EMBL" id="ADD44030.1"/>
    </source>
</evidence>
<dbReference type="KEGG" id="sna:Snas_4383"/>
<reference evidence="1 2" key="1">
    <citation type="journal article" date="2009" name="Stand. Genomic Sci.">
        <title>Complete genome sequence of Stackebrandtia nassauensis type strain (LLR-40K-21).</title>
        <authorList>
            <person name="Munk C."/>
            <person name="Lapidus A."/>
            <person name="Copeland A."/>
            <person name="Jando M."/>
            <person name="Mayilraj S."/>
            <person name="Glavina Del Rio T."/>
            <person name="Nolan M."/>
            <person name="Chen F."/>
            <person name="Lucas S."/>
            <person name="Tice H."/>
            <person name="Cheng J.F."/>
            <person name="Han C."/>
            <person name="Detter J.C."/>
            <person name="Bruce D."/>
            <person name="Goodwin L."/>
            <person name="Chain P."/>
            <person name="Pitluck S."/>
            <person name="Goker M."/>
            <person name="Ovchinikova G."/>
            <person name="Pati A."/>
            <person name="Ivanova N."/>
            <person name="Mavromatis K."/>
            <person name="Chen A."/>
            <person name="Palaniappan K."/>
            <person name="Land M."/>
            <person name="Hauser L."/>
            <person name="Chang Y.J."/>
            <person name="Jeffries C.D."/>
            <person name="Bristow J."/>
            <person name="Eisen J.A."/>
            <person name="Markowitz V."/>
            <person name="Hugenholtz P."/>
            <person name="Kyrpides N.C."/>
            <person name="Klenk H.P."/>
        </authorList>
    </citation>
    <scope>NUCLEOTIDE SEQUENCE [LARGE SCALE GENOMIC DNA]</scope>
    <source>
        <strain evidence="2">DSM 44728 / CIP 108903 / NRRL B-16338 / NBRC 102104 / LLR-40K-21</strain>
    </source>
</reference>
<proteinExistence type="predicted"/>
<dbReference type="STRING" id="446470.Snas_4383"/>
<dbReference type="Proteomes" id="UP000000844">
    <property type="component" value="Chromosome"/>
</dbReference>
<organism evidence="1 2">
    <name type="scientific">Stackebrandtia nassauensis (strain DSM 44728 / CIP 108903 / NRRL B-16338 / NBRC 102104 / LLR-40K-21)</name>
    <dbReference type="NCBI Taxonomy" id="446470"/>
    <lineage>
        <taxon>Bacteria</taxon>
        <taxon>Bacillati</taxon>
        <taxon>Actinomycetota</taxon>
        <taxon>Actinomycetes</taxon>
        <taxon>Glycomycetales</taxon>
        <taxon>Glycomycetaceae</taxon>
        <taxon>Stackebrandtia</taxon>
    </lineage>
</organism>
<gene>
    <name evidence="1" type="ordered locus">Snas_4383</name>
</gene>